<dbReference type="Proteomes" id="UP000814140">
    <property type="component" value="Unassembled WGS sequence"/>
</dbReference>
<proteinExistence type="predicted"/>
<evidence type="ECO:0000313" key="2">
    <source>
        <dbReference type="Proteomes" id="UP000814140"/>
    </source>
</evidence>
<protein>
    <submittedName>
        <fullName evidence="1">Uncharacterized protein</fullName>
    </submittedName>
</protein>
<evidence type="ECO:0000313" key="1">
    <source>
        <dbReference type="EMBL" id="KAI0057533.1"/>
    </source>
</evidence>
<organism evidence="1 2">
    <name type="scientific">Artomyces pyxidatus</name>
    <dbReference type="NCBI Taxonomy" id="48021"/>
    <lineage>
        <taxon>Eukaryota</taxon>
        <taxon>Fungi</taxon>
        <taxon>Dikarya</taxon>
        <taxon>Basidiomycota</taxon>
        <taxon>Agaricomycotina</taxon>
        <taxon>Agaricomycetes</taxon>
        <taxon>Russulales</taxon>
        <taxon>Auriscalpiaceae</taxon>
        <taxon>Artomyces</taxon>
    </lineage>
</organism>
<reference evidence="1" key="2">
    <citation type="journal article" date="2022" name="New Phytol.">
        <title>Evolutionary transition to the ectomycorrhizal habit in the genomes of a hyperdiverse lineage of mushroom-forming fungi.</title>
        <authorList>
            <person name="Looney B."/>
            <person name="Miyauchi S."/>
            <person name="Morin E."/>
            <person name="Drula E."/>
            <person name="Courty P.E."/>
            <person name="Kohler A."/>
            <person name="Kuo A."/>
            <person name="LaButti K."/>
            <person name="Pangilinan J."/>
            <person name="Lipzen A."/>
            <person name="Riley R."/>
            <person name="Andreopoulos W."/>
            <person name="He G."/>
            <person name="Johnson J."/>
            <person name="Nolan M."/>
            <person name="Tritt A."/>
            <person name="Barry K.W."/>
            <person name="Grigoriev I.V."/>
            <person name="Nagy L.G."/>
            <person name="Hibbett D."/>
            <person name="Henrissat B."/>
            <person name="Matheny P.B."/>
            <person name="Labbe J."/>
            <person name="Martin F.M."/>
        </authorList>
    </citation>
    <scope>NUCLEOTIDE SEQUENCE</scope>
    <source>
        <strain evidence="1">HHB10654</strain>
    </source>
</reference>
<sequence>MATIAEQRLRTGMAYGEMMWAKRPVGVARYSSRNSSIFSRRERVEEGEGRELQSEKRMQDIVEASHRKTPVVGSVVEVKKRSKIGVGGEEERISSRVRHSLELLFFGTTILSDITRLRILILITVIIGPNSHICTAPASFHQILPSMRTLAIFPRATRLPLAVQLSSSSPKPLLRKICEVPSHCPSIRTTSRLRPRLTRILETCSLAPRGMKKSAGWRCTRGDDDVFRIGCLFVLPFRSYAKARLTACGGADGASGDECRRGGSADKRRRQFPMRVALLSQEITNNEGGFGQILQKVRDTIPATRELIAANGEYCDLPRSKDGAWERIAGGLRCAAPGTRACPIMHAERDKIVGIRVDYGEKVRAGGKWVRNLVVQPNKGAKNKVLAKLPMHSKLGTIQLDIDNPSEAQFWESLGCILKGNGKGERGEGSK</sequence>
<dbReference type="EMBL" id="MU277246">
    <property type="protein sequence ID" value="KAI0057533.1"/>
    <property type="molecule type" value="Genomic_DNA"/>
</dbReference>
<gene>
    <name evidence="1" type="ORF">BV25DRAFT_1841638</name>
</gene>
<keyword evidence="2" id="KW-1185">Reference proteome</keyword>
<comment type="caution">
    <text evidence="1">The sequence shown here is derived from an EMBL/GenBank/DDBJ whole genome shotgun (WGS) entry which is preliminary data.</text>
</comment>
<name>A0ACB8SNS7_9AGAM</name>
<reference evidence="1" key="1">
    <citation type="submission" date="2021-03" db="EMBL/GenBank/DDBJ databases">
        <authorList>
            <consortium name="DOE Joint Genome Institute"/>
            <person name="Ahrendt S."/>
            <person name="Looney B.P."/>
            <person name="Miyauchi S."/>
            <person name="Morin E."/>
            <person name="Drula E."/>
            <person name="Courty P.E."/>
            <person name="Chicoki N."/>
            <person name="Fauchery L."/>
            <person name="Kohler A."/>
            <person name="Kuo A."/>
            <person name="Labutti K."/>
            <person name="Pangilinan J."/>
            <person name="Lipzen A."/>
            <person name="Riley R."/>
            <person name="Andreopoulos W."/>
            <person name="He G."/>
            <person name="Johnson J."/>
            <person name="Barry K.W."/>
            <person name="Grigoriev I.V."/>
            <person name="Nagy L."/>
            <person name="Hibbett D."/>
            <person name="Henrissat B."/>
            <person name="Matheny P.B."/>
            <person name="Labbe J."/>
            <person name="Martin F."/>
        </authorList>
    </citation>
    <scope>NUCLEOTIDE SEQUENCE</scope>
    <source>
        <strain evidence="1">HHB10654</strain>
    </source>
</reference>
<accession>A0ACB8SNS7</accession>